<keyword evidence="4 5" id="KW-0472">Membrane</keyword>
<reference evidence="6" key="1">
    <citation type="submission" date="2020-06" db="EMBL/GenBank/DDBJ databases">
        <title>WGS assembly of Ceratodon purpureus strain R40.</title>
        <authorList>
            <person name="Carey S.B."/>
            <person name="Jenkins J."/>
            <person name="Shu S."/>
            <person name="Lovell J.T."/>
            <person name="Sreedasyam A."/>
            <person name="Maumus F."/>
            <person name="Tiley G.P."/>
            <person name="Fernandez-Pozo N."/>
            <person name="Barry K."/>
            <person name="Chen C."/>
            <person name="Wang M."/>
            <person name="Lipzen A."/>
            <person name="Daum C."/>
            <person name="Saski C.A."/>
            <person name="Payton A.C."/>
            <person name="Mcbreen J.C."/>
            <person name="Conrad R.E."/>
            <person name="Kollar L.M."/>
            <person name="Olsson S."/>
            <person name="Huttunen S."/>
            <person name="Landis J.B."/>
            <person name="Wickett N.J."/>
            <person name="Johnson M.G."/>
            <person name="Rensing S.A."/>
            <person name="Grimwood J."/>
            <person name="Schmutz J."/>
            <person name="Mcdaniel S.F."/>
        </authorList>
    </citation>
    <scope>NUCLEOTIDE SEQUENCE</scope>
    <source>
        <strain evidence="6">R40</strain>
    </source>
</reference>
<name>A0A8T0IIR9_CERPU</name>
<evidence type="ECO:0000256" key="5">
    <source>
        <dbReference type="SAM" id="Phobius"/>
    </source>
</evidence>
<dbReference type="OrthoDB" id="767975at2759"/>
<keyword evidence="7" id="KW-1185">Reference proteome</keyword>
<dbReference type="PANTHER" id="PTHR13533">
    <property type="entry name" value="N-ACETYLNEURAMINATE 9-O-ACETYLTRANSFERASE"/>
    <property type="match status" value="1"/>
</dbReference>
<evidence type="ECO:0000313" key="7">
    <source>
        <dbReference type="Proteomes" id="UP000822688"/>
    </source>
</evidence>
<feature type="transmembrane region" description="Helical" evidence="5">
    <location>
        <begin position="31"/>
        <end position="52"/>
    </location>
</feature>
<accession>A0A8T0IIR9</accession>
<evidence type="ECO:0000313" key="6">
    <source>
        <dbReference type="EMBL" id="KAG0582363.1"/>
    </source>
</evidence>
<proteinExistence type="predicted"/>
<protein>
    <submittedName>
        <fullName evidence="6">Uncharacterized protein</fullName>
    </submittedName>
</protein>
<comment type="subcellular location">
    <subcellularLocation>
        <location evidence="1">Membrane</location>
    </subcellularLocation>
</comment>
<dbReference type="GO" id="GO:0016020">
    <property type="term" value="C:membrane"/>
    <property type="evidence" value="ECO:0007669"/>
    <property type="project" value="UniProtKB-SubCell"/>
</dbReference>
<evidence type="ECO:0000256" key="1">
    <source>
        <dbReference type="ARBA" id="ARBA00004370"/>
    </source>
</evidence>
<dbReference type="EMBL" id="CM026423">
    <property type="protein sequence ID" value="KAG0582363.1"/>
    <property type="molecule type" value="Genomic_DNA"/>
</dbReference>
<evidence type="ECO:0000256" key="3">
    <source>
        <dbReference type="ARBA" id="ARBA00022989"/>
    </source>
</evidence>
<evidence type="ECO:0000256" key="4">
    <source>
        <dbReference type="ARBA" id="ARBA00023136"/>
    </source>
</evidence>
<dbReference type="PANTHER" id="PTHR13533:SF31">
    <property type="entry name" value="PROTEIN ALTERED XYLOGLUCAN 9"/>
    <property type="match status" value="1"/>
</dbReference>
<keyword evidence="3 5" id="KW-1133">Transmembrane helix</keyword>
<feature type="transmembrane region" description="Helical" evidence="5">
    <location>
        <begin position="6"/>
        <end position="24"/>
    </location>
</feature>
<keyword evidence="2 5" id="KW-0812">Transmembrane</keyword>
<dbReference type="GO" id="GO:0045492">
    <property type="term" value="P:xylan biosynthetic process"/>
    <property type="evidence" value="ECO:0007669"/>
    <property type="project" value="UniProtKB-ARBA"/>
</dbReference>
<gene>
    <name evidence="6" type="ORF">KC19_3G054200</name>
</gene>
<sequence>MGVTLQAGFLASCVVFGPMAMAGWHLTRNRVLFFSGSLFIVLAVSVHIFPYFPVLNFNPPALPETQATTQVPFMNDTLREYCASNLHKVEFTIPIKYQYEASKEGEIWNQTDWDHWDWSWEHEPLHQCKYQKLDREEALQLLQGTWIVIAGDSQARLLFVALLELLLPSIDDVRPQLFKRHSNFEYSLESHHILMEFVWAPYTVNLTRLAFSYRENQKTPDILVSGVGLWHMLHNGNHTQYGSSLLKLKQALTSLLWHPDSSDQTLTPQLFWMNLPTLSPTLYQSELKIERMTTQKLKLYTMELLKSEITGSRGLTTLLDIQLLSDQCGLRCTQDGIHYSQAIYRAALHVMVNNLLIVTKQTPIT</sequence>
<dbReference type="GO" id="GO:0016407">
    <property type="term" value="F:acetyltransferase activity"/>
    <property type="evidence" value="ECO:0007669"/>
    <property type="project" value="TreeGrafter"/>
</dbReference>
<comment type="caution">
    <text evidence="6">The sequence shown here is derived from an EMBL/GenBank/DDBJ whole genome shotgun (WGS) entry which is preliminary data.</text>
</comment>
<dbReference type="Proteomes" id="UP000822688">
    <property type="component" value="Chromosome 3"/>
</dbReference>
<evidence type="ECO:0000256" key="2">
    <source>
        <dbReference type="ARBA" id="ARBA00022692"/>
    </source>
</evidence>
<organism evidence="6 7">
    <name type="scientific">Ceratodon purpureus</name>
    <name type="common">Fire moss</name>
    <name type="synonym">Dicranum purpureum</name>
    <dbReference type="NCBI Taxonomy" id="3225"/>
    <lineage>
        <taxon>Eukaryota</taxon>
        <taxon>Viridiplantae</taxon>
        <taxon>Streptophyta</taxon>
        <taxon>Embryophyta</taxon>
        <taxon>Bryophyta</taxon>
        <taxon>Bryophytina</taxon>
        <taxon>Bryopsida</taxon>
        <taxon>Dicranidae</taxon>
        <taxon>Pseudoditrichales</taxon>
        <taxon>Ditrichaceae</taxon>
        <taxon>Ceratodon</taxon>
    </lineage>
</organism>
<dbReference type="GO" id="GO:0005794">
    <property type="term" value="C:Golgi apparatus"/>
    <property type="evidence" value="ECO:0007669"/>
    <property type="project" value="UniProtKB-ARBA"/>
</dbReference>
<dbReference type="AlphaFoldDB" id="A0A8T0IIR9"/>